<comment type="caution">
    <text evidence="1">The sequence shown here is derived from an EMBL/GenBank/DDBJ whole genome shotgun (WGS) entry which is preliminary data.</text>
</comment>
<feature type="non-terminal residue" evidence="1">
    <location>
        <position position="32"/>
    </location>
</feature>
<evidence type="ECO:0000313" key="1">
    <source>
        <dbReference type="EMBL" id="KTF05386.1"/>
    </source>
</evidence>
<evidence type="ECO:0008006" key="2">
    <source>
        <dbReference type="Google" id="ProtNLM"/>
    </source>
</evidence>
<dbReference type="AlphaFoldDB" id="A0A1B6NPN8"/>
<dbReference type="EMBL" id="AYSL01001819">
    <property type="protein sequence ID" value="KTF05386.1"/>
    <property type="molecule type" value="Genomic_DNA"/>
</dbReference>
<proteinExistence type="predicted"/>
<reference evidence="1" key="1">
    <citation type="submission" date="2013-11" db="EMBL/GenBank/DDBJ databases">
        <title>Microbial diversity, functional groups and degradation webs in Northern and Southern Mediterranean and Red Sea marine crude oil polluted sites.</title>
        <authorList>
            <person name="Daffonchio D."/>
            <person name="Mapelli F."/>
            <person name="Ferrer M."/>
            <person name="Richter M."/>
            <person name="Cherif A."/>
            <person name="Malkawi H.I."/>
            <person name="Yakimov M.M."/>
            <person name="Abdel-Fattah Y.R."/>
            <person name="Blaghen M."/>
            <person name="Golyshin P.N."/>
            <person name="Kalogerakis N."/>
            <person name="Boon N."/>
            <person name="Magagnini M."/>
            <person name="Fava F."/>
        </authorList>
    </citation>
    <scope>NUCLEOTIDE SEQUENCE</scope>
</reference>
<organism evidence="1">
    <name type="scientific">marine sediment metagenome</name>
    <dbReference type="NCBI Taxonomy" id="412755"/>
    <lineage>
        <taxon>unclassified sequences</taxon>
        <taxon>metagenomes</taxon>
        <taxon>ecological metagenomes</taxon>
    </lineage>
</organism>
<sequence length="32" mass="3597">MSTATTDNNTVRKELFVDGYEVVIGIEIHCQL</sequence>
<name>A0A1B6NPN8_9ZZZZ</name>
<accession>A0A1B6NPN8</accession>
<gene>
    <name evidence="1" type="ORF">MGSAQ_003119</name>
</gene>
<protein>
    <recommendedName>
        <fullName evidence="2">Aspartyl/Glutamyl-tRNA(Gln) amidotransferase subunit B/E catalytic domain-containing protein</fullName>
    </recommendedName>
</protein>